<dbReference type="Proteomes" id="UP000192801">
    <property type="component" value="Unassembled WGS sequence"/>
</dbReference>
<feature type="transmembrane region" description="Helical" evidence="1">
    <location>
        <begin position="60"/>
        <end position="80"/>
    </location>
</feature>
<comment type="caution">
    <text evidence="2">The sequence shown here is derived from an EMBL/GenBank/DDBJ whole genome shotgun (WGS) entry which is preliminary data.</text>
</comment>
<dbReference type="EMBL" id="MVHS01000099">
    <property type="protein sequence ID" value="ORA61558.1"/>
    <property type="molecule type" value="Genomic_DNA"/>
</dbReference>
<dbReference type="STRING" id="444597.BST26_21210"/>
<reference evidence="2 3" key="1">
    <citation type="submission" date="2016-12" db="EMBL/GenBank/DDBJ databases">
        <title>The new phylogeny of genus Mycobacterium.</title>
        <authorList>
            <person name="Tortoli E."/>
            <person name="Trovato A."/>
            <person name="Cirillo D.M."/>
        </authorList>
    </citation>
    <scope>NUCLEOTIDE SEQUENCE [LARGE SCALE GENOMIC DNA]</scope>
    <source>
        <strain evidence="2 3">DSM 45130</strain>
    </source>
</reference>
<evidence type="ECO:0000313" key="2">
    <source>
        <dbReference type="EMBL" id="ORA61558.1"/>
    </source>
</evidence>
<protein>
    <submittedName>
        <fullName evidence="2">Uncharacterized protein</fullName>
    </submittedName>
</protein>
<dbReference type="PROSITE" id="PS51257">
    <property type="entry name" value="PROKAR_LIPOPROTEIN"/>
    <property type="match status" value="1"/>
</dbReference>
<evidence type="ECO:0000313" key="3">
    <source>
        <dbReference type="Proteomes" id="UP000192801"/>
    </source>
</evidence>
<name>A0A1X0CN52_9MYCO</name>
<evidence type="ECO:0000256" key="1">
    <source>
        <dbReference type="SAM" id="Phobius"/>
    </source>
</evidence>
<accession>A0A1X0CN52</accession>
<sequence length="99" mass="9886">MRILGTVALIGAAVVMLYPVAVPAGPLATSMLSCGTAVSIDTAGAGERACVSAIADQRTLALALTAIGILTLLSCARLVLSPATRAPQGEPGRPDWVTA</sequence>
<proteinExistence type="predicted"/>
<gene>
    <name evidence="2" type="ORF">BST26_21210</name>
</gene>
<keyword evidence="3" id="KW-1185">Reference proteome</keyword>
<keyword evidence="1" id="KW-0812">Transmembrane</keyword>
<keyword evidence="1" id="KW-0472">Membrane</keyword>
<keyword evidence="1" id="KW-1133">Transmembrane helix</keyword>
<organism evidence="2 3">
    <name type="scientific">Mycolicibacterium insubricum</name>
    <dbReference type="NCBI Taxonomy" id="444597"/>
    <lineage>
        <taxon>Bacteria</taxon>
        <taxon>Bacillati</taxon>
        <taxon>Actinomycetota</taxon>
        <taxon>Actinomycetes</taxon>
        <taxon>Mycobacteriales</taxon>
        <taxon>Mycobacteriaceae</taxon>
        <taxon>Mycolicibacterium</taxon>
    </lineage>
</organism>
<dbReference type="AlphaFoldDB" id="A0A1X0CN52"/>